<feature type="region of interest" description="Disordered" evidence="2">
    <location>
        <begin position="901"/>
        <end position="932"/>
    </location>
</feature>
<name>A0A176VSE9_MARPO</name>
<evidence type="ECO:0000259" key="4">
    <source>
        <dbReference type="Pfam" id="PF25758"/>
    </source>
</evidence>
<dbReference type="EMBL" id="LVLJ01002783">
    <property type="protein sequence ID" value="OAE23769.1"/>
    <property type="molecule type" value="Genomic_DNA"/>
</dbReference>
<dbReference type="GO" id="GO:0005829">
    <property type="term" value="C:cytosol"/>
    <property type="evidence" value="ECO:0007669"/>
    <property type="project" value="TreeGrafter"/>
</dbReference>
<feature type="compositionally biased region" description="Acidic residues" evidence="2">
    <location>
        <begin position="907"/>
        <end position="921"/>
    </location>
</feature>
<organism evidence="5 6">
    <name type="scientific">Marchantia polymorpha subsp. ruderalis</name>
    <dbReference type="NCBI Taxonomy" id="1480154"/>
    <lineage>
        <taxon>Eukaryota</taxon>
        <taxon>Viridiplantae</taxon>
        <taxon>Streptophyta</taxon>
        <taxon>Embryophyta</taxon>
        <taxon>Marchantiophyta</taxon>
        <taxon>Marchantiopsida</taxon>
        <taxon>Marchantiidae</taxon>
        <taxon>Marchantiales</taxon>
        <taxon>Marchantiaceae</taxon>
        <taxon>Marchantia</taxon>
    </lineage>
</organism>
<evidence type="ECO:0000256" key="2">
    <source>
        <dbReference type="SAM" id="MobiDB-lite"/>
    </source>
</evidence>
<dbReference type="SUPFAM" id="SSF48371">
    <property type="entry name" value="ARM repeat"/>
    <property type="match status" value="1"/>
</dbReference>
<dbReference type="Pfam" id="PF25758">
    <property type="entry name" value="TPR_IPO11"/>
    <property type="match status" value="1"/>
</dbReference>
<reference evidence="5" key="1">
    <citation type="submission" date="2016-03" db="EMBL/GenBank/DDBJ databases">
        <title>Mechanisms controlling the formation of the plant cell surface in tip-growing cells are functionally conserved among land plants.</title>
        <authorList>
            <person name="Honkanen S."/>
            <person name="Jones V.A."/>
            <person name="Morieri G."/>
            <person name="Champion C."/>
            <person name="Hetherington A.J."/>
            <person name="Kelly S."/>
            <person name="Saint-Marcoux D."/>
            <person name="Proust H."/>
            <person name="Prescott H."/>
            <person name="Dolan L."/>
        </authorList>
    </citation>
    <scope>NUCLEOTIDE SEQUENCE [LARGE SCALE GENOMIC DNA]</scope>
    <source>
        <tissue evidence="5">Whole gametophyte</tissue>
    </source>
</reference>
<gene>
    <name evidence="5" type="ORF">AXG93_323s1010</name>
</gene>
<dbReference type="PANTHER" id="PTHR10997">
    <property type="entry name" value="IMPORTIN-7, 8, 11"/>
    <property type="match status" value="1"/>
</dbReference>
<protein>
    <recommendedName>
        <fullName evidence="7">Importin N-terminal domain-containing protein</fullName>
    </recommendedName>
</protein>
<comment type="caution">
    <text evidence="5">The sequence shown here is derived from an EMBL/GenBank/DDBJ whole genome shotgun (WGS) entry which is preliminary data.</text>
</comment>
<dbReference type="PANTHER" id="PTHR10997:SF9">
    <property type="entry name" value="IMPORTIN-9"/>
    <property type="match status" value="1"/>
</dbReference>
<evidence type="ECO:0008006" key="7">
    <source>
        <dbReference type="Google" id="ProtNLM"/>
    </source>
</evidence>
<dbReference type="InterPro" id="IPR056840">
    <property type="entry name" value="HEAT_IPO9_central"/>
</dbReference>
<evidence type="ECO:0000313" key="6">
    <source>
        <dbReference type="Proteomes" id="UP000077202"/>
    </source>
</evidence>
<dbReference type="GO" id="GO:0006606">
    <property type="term" value="P:protein import into nucleus"/>
    <property type="evidence" value="ECO:0007669"/>
    <property type="project" value="TreeGrafter"/>
</dbReference>
<dbReference type="Proteomes" id="UP000077202">
    <property type="component" value="Unassembled WGS sequence"/>
</dbReference>
<dbReference type="Gene3D" id="1.25.10.10">
    <property type="entry name" value="Leucine-rich Repeat Variant"/>
    <property type="match status" value="1"/>
</dbReference>
<dbReference type="InterPro" id="IPR011989">
    <property type="entry name" value="ARM-like"/>
</dbReference>
<dbReference type="InterPro" id="IPR016024">
    <property type="entry name" value="ARM-type_fold"/>
</dbReference>
<evidence type="ECO:0000313" key="5">
    <source>
        <dbReference type="EMBL" id="OAE23769.1"/>
    </source>
</evidence>
<sequence>MENTGIAEAGQLVWLTNVLKATLDTNPGIRVAAEDALKNASIHPGYGVALAKVTVILLKQYVKHHWQAGEKDFLPPEASAQDKALIRGLLPQALEDPHGKIRTAVGMAIATIANSDWPEEWPDLMNYLLGFISDRSDINRVHGALRCLALFAGDLDDTLLPPLVPVLFPALHQIVAQPTMYDASLRRRALIVLHSCISTLGVMSGAYKTETRALMAPMLKSWLQQFALILSPPVPSEDPDDWSLRTEVLKSLQQIVTNFANIATTEFPVVLGPLWQTFVSGYKVYDSACINADEESFGGLADSDGSDQSLEAFTIQLFEFLLTAVGSPRFRKIVQNMEDLVYYTIGYMQMTEEQEQTWSADPNQYVADEDDVTFSCRLSGILLLEELVETFEDKALQAIVDAVQKRIVEAAQAKAADGIVLQLREAAILAVGTVAGSLFEAQSGGKMSFRLEPFLDSIRNEDLGQGIDQCSFLRGRALWAAAKFAPAMNKARSEQFFYAAVMGLASDVPPPIKIGACRALAELFPNVDPSVLQPHLSLVFASLGALLQEASDETLHLVLETLQAAVRANGQASAAAESTISPLVLNVWAKHVSDPFISIDALEILEAIKEVPGCLEPLAALVLPVLATIFANTSQQPVGMIAGALDLLTMLLKKAPKELVRRAHDVTFIPVLNIVLRSDDNSELQNATESLSAFVREGGEDLLSWGGDANRSLHMLLDAAGRLLNPELESSSALFVGGFVTALILNMSSNMAPHFSQLITALLARMRGSEMIALKTSILLVIARLVHMSAPNVGQFVDVVANLPVDYDALEYLMSEWTKLQGDIPGSYQMKVSTTAIALLLDCCHPQLARIRVQGHLLTNSSGVVTRSRSKVAPIQYSTMLLPAKLLSLLADALLEIQEQQTATARDEDDDWDEIDEDEDEPKATRSLPVPGSEQSVFKALDDMQHLLHDDIEDGDYQEDPVAATDPLNQINLSTHLRNFMKQFLAKDPVTSERLFQELNPRQKSAVQAAIA</sequence>
<dbReference type="Pfam" id="PF25018">
    <property type="entry name" value="HEAT_IPO9_c"/>
    <property type="match status" value="1"/>
</dbReference>
<evidence type="ECO:0000256" key="1">
    <source>
        <dbReference type="ARBA" id="ARBA00022927"/>
    </source>
</evidence>
<keyword evidence="6" id="KW-1185">Reference proteome</keyword>
<dbReference type="FunFam" id="1.25.10.10:FF:000459">
    <property type="entry name" value="ARM repeat superfamily protein"/>
    <property type="match status" value="1"/>
</dbReference>
<dbReference type="InterPro" id="IPR058669">
    <property type="entry name" value="TPR_IPO7/11-like"/>
</dbReference>
<dbReference type="GO" id="GO:0005635">
    <property type="term" value="C:nuclear envelope"/>
    <property type="evidence" value="ECO:0007669"/>
    <property type="project" value="TreeGrafter"/>
</dbReference>
<accession>A0A176VSE9</accession>
<keyword evidence="1" id="KW-0813">Transport</keyword>
<keyword evidence="1" id="KW-0653">Protein transport</keyword>
<evidence type="ECO:0000259" key="3">
    <source>
        <dbReference type="Pfam" id="PF25018"/>
    </source>
</evidence>
<feature type="domain" description="Importin-9 central HEAT repeats" evidence="3">
    <location>
        <begin position="335"/>
        <end position="580"/>
    </location>
</feature>
<feature type="domain" description="Importin-7/11-like TPR repeats" evidence="4">
    <location>
        <begin position="617"/>
        <end position="983"/>
    </location>
</feature>
<dbReference type="AlphaFoldDB" id="A0A176VSE9"/>
<proteinExistence type="predicted"/>